<keyword evidence="2" id="KW-1185">Reference proteome</keyword>
<name>A0A1V3NC24_9GAMM</name>
<dbReference type="STRING" id="108003.B1C78_14975"/>
<dbReference type="OrthoDB" id="5784517at2"/>
<protein>
    <submittedName>
        <fullName evidence="1">Uncharacterized protein</fullName>
    </submittedName>
</protein>
<comment type="caution">
    <text evidence="1">The sequence shown here is derived from an EMBL/GenBank/DDBJ whole genome shotgun (WGS) entry which is preliminary data.</text>
</comment>
<evidence type="ECO:0000313" key="1">
    <source>
        <dbReference type="EMBL" id="OOG22493.1"/>
    </source>
</evidence>
<reference evidence="1 2" key="1">
    <citation type="submission" date="2017-02" db="EMBL/GenBank/DDBJ databases">
        <title>Genomic diversity within the haloalkaliphilic genus Thioalkalivibrio.</title>
        <authorList>
            <person name="Ahn A.-C."/>
            <person name="Meier-Kolthoff J."/>
            <person name="Overmars L."/>
            <person name="Richter M."/>
            <person name="Woyke T."/>
            <person name="Sorokin D.Y."/>
            <person name="Muyzer G."/>
        </authorList>
    </citation>
    <scope>NUCLEOTIDE SEQUENCE [LARGE SCALE GENOMIC DNA]</scope>
    <source>
        <strain evidence="1 2">ALJD</strain>
    </source>
</reference>
<accession>A0A1V3NC24</accession>
<organism evidence="1 2">
    <name type="scientific">Thioalkalivibrio denitrificans</name>
    <dbReference type="NCBI Taxonomy" id="108003"/>
    <lineage>
        <taxon>Bacteria</taxon>
        <taxon>Pseudomonadati</taxon>
        <taxon>Pseudomonadota</taxon>
        <taxon>Gammaproteobacteria</taxon>
        <taxon>Chromatiales</taxon>
        <taxon>Ectothiorhodospiraceae</taxon>
        <taxon>Thioalkalivibrio</taxon>
    </lineage>
</organism>
<evidence type="ECO:0000313" key="2">
    <source>
        <dbReference type="Proteomes" id="UP000189462"/>
    </source>
</evidence>
<dbReference type="AlphaFoldDB" id="A0A1V3NC24"/>
<dbReference type="RefSeq" id="WP_077279961.1">
    <property type="nucleotide sequence ID" value="NZ_MVBK01000100.1"/>
</dbReference>
<dbReference type="Proteomes" id="UP000189462">
    <property type="component" value="Unassembled WGS sequence"/>
</dbReference>
<sequence length="103" mass="11846">MDKSRFTADTRYSVTLREADGKLRAASIYVHRLFDDYMIARRIDGAQLGMLFKIPYQDIVRIVRVIPVADEQRFMVPDAMLNPKVWETRDTMMAYGSSPGLGK</sequence>
<dbReference type="EMBL" id="MVBK01000100">
    <property type="protein sequence ID" value="OOG22493.1"/>
    <property type="molecule type" value="Genomic_DNA"/>
</dbReference>
<proteinExistence type="predicted"/>
<gene>
    <name evidence="1" type="ORF">B1C78_14975</name>
</gene>